<dbReference type="GO" id="GO:0006696">
    <property type="term" value="P:ergosterol biosynthetic process"/>
    <property type="evidence" value="ECO:0007669"/>
    <property type="project" value="TreeGrafter"/>
</dbReference>
<comment type="similarity">
    <text evidence="2 3">Belongs to the class I-like SAM-binding methyltransferase superfamily. Erg6/SMT family.</text>
</comment>
<reference evidence="6" key="1">
    <citation type="journal article" date="2017" name="Genome Biol.">
        <title>Comparative genomics reveals high biological diversity and specific adaptations in the industrially and medically important fungal genus Aspergillus.</title>
        <authorList>
            <person name="de Vries R.P."/>
            <person name="Riley R."/>
            <person name="Wiebenga A."/>
            <person name="Aguilar-Osorio G."/>
            <person name="Amillis S."/>
            <person name="Uchima C.A."/>
            <person name="Anderluh G."/>
            <person name="Asadollahi M."/>
            <person name="Askin M."/>
            <person name="Barry K."/>
            <person name="Battaglia E."/>
            <person name="Bayram O."/>
            <person name="Benocci T."/>
            <person name="Braus-Stromeyer S.A."/>
            <person name="Caldana C."/>
            <person name="Canovas D."/>
            <person name="Cerqueira G.C."/>
            <person name="Chen F."/>
            <person name="Chen W."/>
            <person name="Choi C."/>
            <person name="Clum A."/>
            <person name="Dos Santos R.A."/>
            <person name="Damasio A.R."/>
            <person name="Diallinas G."/>
            <person name="Emri T."/>
            <person name="Fekete E."/>
            <person name="Flipphi M."/>
            <person name="Freyberg S."/>
            <person name="Gallo A."/>
            <person name="Gournas C."/>
            <person name="Habgood R."/>
            <person name="Hainaut M."/>
            <person name="Harispe M.L."/>
            <person name="Henrissat B."/>
            <person name="Hilden K.S."/>
            <person name="Hope R."/>
            <person name="Hossain A."/>
            <person name="Karabika E."/>
            <person name="Karaffa L."/>
            <person name="Karanyi Z."/>
            <person name="Krasevec N."/>
            <person name="Kuo A."/>
            <person name="Kusch H."/>
            <person name="LaButti K."/>
            <person name="Lagendijk E.L."/>
            <person name="Lapidus A."/>
            <person name="Levasseur A."/>
            <person name="Lindquist E."/>
            <person name="Lipzen A."/>
            <person name="Logrieco A.F."/>
            <person name="MacCabe A."/>
            <person name="Maekelae M.R."/>
            <person name="Malavazi I."/>
            <person name="Melin P."/>
            <person name="Meyer V."/>
            <person name="Mielnichuk N."/>
            <person name="Miskei M."/>
            <person name="Molnar A.P."/>
            <person name="Mule G."/>
            <person name="Ngan C.Y."/>
            <person name="Orejas M."/>
            <person name="Orosz E."/>
            <person name="Ouedraogo J.P."/>
            <person name="Overkamp K.M."/>
            <person name="Park H.-S."/>
            <person name="Perrone G."/>
            <person name="Piumi F."/>
            <person name="Punt P.J."/>
            <person name="Ram A.F."/>
            <person name="Ramon A."/>
            <person name="Rauscher S."/>
            <person name="Record E."/>
            <person name="Riano-Pachon D.M."/>
            <person name="Robert V."/>
            <person name="Roehrig J."/>
            <person name="Ruller R."/>
            <person name="Salamov A."/>
            <person name="Salih N.S."/>
            <person name="Samson R.A."/>
            <person name="Sandor E."/>
            <person name="Sanguinetti M."/>
            <person name="Schuetze T."/>
            <person name="Sepcic K."/>
            <person name="Shelest E."/>
            <person name="Sherlock G."/>
            <person name="Sophianopoulou V."/>
            <person name="Squina F.M."/>
            <person name="Sun H."/>
            <person name="Susca A."/>
            <person name="Todd R.B."/>
            <person name="Tsang A."/>
            <person name="Unkles S.E."/>
            <person name="van de Wiele N."/>
            <person name="van Rossen-Uffink D."/>
            <person name="Oliveira J.V."/>
            <person name="Vesth T.C."/>
            <person name="Visser J."/>
            <person name="Yu J.-H."/>
            <person name="Zhou M."/>
            <person name="Andersen M.R."/>
            <person name="Archer D.B."/>
            <person name="Baker S.E."/>
            <person name="Benoit I."/>
            <person name="Brakhage A.A."/>
            <person name="Braus G.H."/>
            <person name="Fischer R."/>
            <person name="Frisvad J.C."/>
            <person name="Goldman G.H."/>
            <person name="Houbraken J."/>
            <person name="Oakley B."/>
            <person name="Pocsi I."/>
            <person name="Scazzocchio C."/>
            <person name="Seiboth B."/>
            <person name="vanKuyk P.A."/>
            <person name="Wortman J."/>
            <person name="Dyer P.S."/>
            <person name="Grigoriev I.V."/>
        </authorList>
    </citation>
    <scope>NUCLEOTIDE SEQUENCE [LARGE SCALE GENOMIC DNA]</scope>
    <source>
        <strain evidence="6">CBS 593.65</strain>
    </source>
</reference>
<dbReference type="GeneID" id="63766445"/>
<name>A0A1L9TNX4_9EURO</name>
<dbReference type="STRING" id="1036612.A0A1L9TNX4"/>
<protein>
    <recommendedName>
        <fullName evidence="4">SAM-dependent methyltransferase Erg6/SMT-type domain-containing protein</fullName>
    </recommendedName>
</protein>
<evidence type="ECO:0000313" key="6">
    <source>
        <dbReference type="Proteomes" id="UP000184356"/>
    </source>
</evidence>
<dbReference type="Proteomes" id="UP000184356">
    <property type="component" value="Unassembled WGS sequence"/>
</dbReference>
<dbReference type="VEuPathDB" id="FungiDB:ASPSYDRAFT_66858"/>
<dbReference type="GO" id="GO:0003838">
    <property type="term" value="F:sterol 24-C-methyltransferase activity"/>
    <property type="evidence" value="ECO:0007669"/>
    <property type="project" value="TreeGrafter"/>
</dbReference>
<dbReference type="GO" id="GO:0032259">
    <property type="term" value="P:methylation"/>
    <property type="evidence" value="ECO:0007669"/>
    <property type="project" value="UniProtKB-KW"/>
</dbReference>
<organism evidence="5 6">
    <name type="scientific">Aspergillus sydowii CBS 593.65</name>
    <dbReference type="NCBI Taxonomy" id="1036612"/>
    <lineage>
        <taxon>Eukaryota</taxon>
        <taxon>Fungi</taxon>
        <taxon>Dikarya</taxon>
        <taxon>Ascomycota</taxon>
        <taxon>Pezizomycotina</taxon>
        <taxon>Eurotiomycetes</taxon>
        <taxon>Eurotiomycetidae</taxon>
        <taxon>Eurotiales</taxon>
        <taxon>Aspergillaceae</taxon>
        <taxon>Aspergillus</taxon>
        <taxon>Aspergillus subgen. Nidulantes</taxon>
    </lineage>
</organism>
<dbReference type="AlphaFoldDB" id="A0A1L9TNX4"/>
<dbReference type="Gene3D" id="3.40.50.150">
    <property type="entry name" value="Vaccinia Virus protein VP39"/>
    <property type="match status" value="1"/>
</dbReference>
<evidence type="ECO:0000256" key="2">
    <source>
        <dbReference type="ARBA" id="ARBA00038188"/>
    </source>
</evidence>
<sequence length="355" mass="39761">MILDIPTDEQRKLEQDAALCKQLHGTSVSAQGLFAMRKDFKTHKVVLDNYFKYFGKDVAEDDEMCTGDRRQEEYSTMVKLYDEPFLQAIARHEHYLAHRIGIKEDMTVLDAGCGLGGPAREIAKFTDATITGLNNSDYQIQKATHYTKQAGLAHKVSFVKGNFVQMDFADNTFDAAYAIEATLHAPTLDAVYSEIFRVLKPGAVFGVYEWLLTDKFDENNPEHRRVSLGIQQGNGIAKLFTVSQGLSAMKRAGFELIHHENLAHRPAVAPWYHPLSFSIRDVRSLSDIVTYAPMSSWGRTVTHYMTRTLEAARILPRGTQAVADSLSLAGDSLVEGGQKDLFTPMYLMLGRKSTQ</sequence>
<dbReference type="SUPFAM" id="SSF53335">
    <property type="entry name" value="S-adenosyl-L-methionine-dependent methyltransferases"/>
    <property type="match status" value="1"/>
</dbReference>
<keyword evidence="6" id="KW-1185">Reference proteome</keyword>
<evidence type="ECO:0000313" key="5">
    <source>
        <dbReference type="EMBL" id="OJJ60983.1"/>
    </source>
</evidence>
<dbReference type="RefSeq" id="XP_040704789.1">
    <property type="nucleotide sequence ID" value="XM_040850372.1"/>
</dbReference>
<dbReference type="CDD" id="cd02440">
    <property type="entry name" value="AdoMet_MTases"/>
    <property type="match status" value="1"/>
</dbReference>
<dbReference type="InterPro" id="IPR050447">
    <property type="entry name" value="Erg6_SMT_methyltransf"/>
</dbReference>
<keyword evidence="3" id="KW-0949">S-adenosyl-L-methionine</keyword>
<dbReference type="Pfam" id="PF13847">
    <property type="entry name" value="Methyltransf_31"/>
    <property type="match status" value="1"/>
</dbReference>
<dbReference type="InterPro" id="IPR030384">
    <property type="entry name" value="MeTrfase_SMT"/>
</dbReference>
<dbReference type="PANTHER" id="PTHR44068:SF1">
    <property type="entry name" value="HYPOTHETICAL LOC100005854"/>
    <property type="match status" value="1"/>
</dbReference>
<dbReference type="EMBL" id="KV878584">
    <property type="protein sequence ID" value="OJJ60983.1"/>
    <property type="molecule type" value="Genomic_DNA"/>
</dbReference>
<dbReference type="Pfam" id="PF08498">
    <property type="entry name" value="Sterol_MT_C"/>
    <property type="match status" value="1"/>
</dbReference>
<keyword evidence="1 3" id="KW-0808">Transferase</keyword>
<dbReference type="InterPro" id="IPR025714">
    <property type="entry name" value="Methyltranfer_dom"/>
</dbReference>
<feature type="domain" description="SAM-dependent methyltransferase Erg6/SMT-type" evidence="4">
    <location>
        <begin position="82"/>
        <end position="353"/>
    </location>
</feature>
<dbReference type="PANTHER" id="PTHR44068">
    <property type="entry name" value="ZGC:194242"/>
    <property type="match status" value="1"/>
</dbReference>
<keyword evidence="3" id="KW-0489">Methyltransferase</keyword>
<dbReference type="PROSITE" id="PS51685">
    <property type="entry name" value="SAM_MT_ERG6_SMT"/>
    <property type="match status" value="1"/>
</dbReference>
<dbReference type="InterPro" id="IPR029063">
    <property type="entry name" value="SAM-dependent_MTases_sf"/>
</dbReference>
<accession>A0A1L9TNX4</accession>
<dbReference type="InterPro" id="IPR013705">
    <property type="entry name" value="Sterol_MeTrfase_C"/>
</dbReference>
<gene>
    <name evidence="5" type="ORF">ASPSYDRAFT_66858</name>
</gene>
<dbReference type="GO" id="GO:0005783">
    <property type="term" value="C:endoplasmic reticulum"/>
    <property type="evidence" value="ECO:0007669"/>
    <property type="project" value="TreeGrafter"/>
</dbReference>
<dbReference type="OrthoDB" id="4310724at2759"/>
<evidence type="ECO:0000256" key="1">
    <source>
        <dbReference type="ARBA" id="ARBA00022679"/>
    </source>
</evidence>
<evidence type="ECO:0000259" key="4">
    <source>
        <dbReference type="PROSITE" id="PS51685"/>
    </source>
</evidence>
<evidence type="ECO:0000256" key="3">
    <source>
        <dbReference type="PROSITE-ProRule" id="PRU01022"/>
    </source>
</evidence>
<proteinExistence type="inferred from homology"/>